<protein>
    <submittedName>
        <fullName evidence="2">Uncharacterized protein</fullName>
    </submittedName>
</protein>
<dbReference type="Pfam" id="PF20060">
    <property type="entry name" value="DUF6459"/>
    <property type="match status" value="1"/>
</dbReference>
<feature type="compositionally biased region" description="Low complexity" evidence="1">
    <location>
        <begin position="128"/>
        <end position="138"/>
    </location>
</feature>
<evidence type="ECO:0000313" key="3">
    <source>
        <dbReference type="Proteomes" id="UP001428817"/>
    </source>
</evidence>
<dbReference type="RefSeq" id="WP_185064375.1">
    <property type="nucleotide sequence ID" value="NZ_BAABJP010000007.1"/>
</dbReference>
<evidence type="ECO:0000313" key="2">
    <source>
        <dbReference type="EMBL" id="GAA5150972.1"/>
    </source>
</evidence>
<dbReference type="Proteomes" id="UP001428817">
    <property type="component" value="Unassembled WGS sequence"/>
</dbReference>
<dbReference type="EMBL" id="BAABJP010000007">
    <property type="protein sequence ID" value="GAA5150972.1"/>
    <property type="molecule type" value="Genomic_DNA"/>
</dbReference>
<accession>A0ABP9PRM9</accession>
<evidence type="ECO:0000256" key="1">
    <source>
        <dbReference type="SAM" id="MobiDB-lite"/>
    </source>
</evidence>
<reference evidence="3" key="1">
    <citation type="journal article" date="2019" name="Int. J. Syst. Evol. Microbiol.">
        <title>The Global Catalogue of Microorganisms (GCM) 10K type strain sequencing project: providing services to taxonomists for standard genome sequencing and annotation.</title>
        <authorList>
            <consortium name="The Broad Institute Genomics Platform"/>
            <consortium name="The Broad Institute Genome Sequencing Center for Infectious Disease"/>
            <person name="Wu L."/>
            <person name="Ma J."/>
        </authorList>
    </citation>
    <scope>NUCLEOTIDE SEQUENCE [LARGE SCALE GENOMIC DNA]</scope>
    <source>
        <strain evidence="3">JCM 18303</strain>
    </source>
</reference>
<gene>
    <name evidence="2" type="ORF">GCM10023321_17180</name>
</gene>
<sequence length="201" mass="21304">MTATVEPGETVEPGDRTARVVVRRLPGFDPTAPVIPAPRRPTDTDPPEAAAFPDSGGVDPAYVRLVLRLVLEVLHRRRPPTHLAGALGVRARRYVASMTGRLGEHPGAGPGRRRAGGTPVGSTPVGSTPVGSTPVGGRPVRGRLGGGLHTVRICSPADGIAEVGAVWADRNRYRALAARFERDRPTPTGPPRWYCTEIRLG</sequence>
<organism evidence="2 3">
    <name type="scientific">Pseudonocardia eucalypti</name>
    <dbReference type="NCBI Taxonomy" id="648755"/>
    <lineage>
        <taxon>Bacteria</taxon>
        <taxon>Bacillati</taxon>
        <taxon>Actinomycetota</taxon>
        <taxon>Actinomycetes</taxon>
        <taxon>Pseudonocardiales</taxon>
        <taxon>Pseudonocardiaceae</taxon>
        <taxon>Pseudonocardia</taxon>
    </lineage>
</organism>
<keyword evidence="3" id="KW-1185">Reference proteome</keyword>
<feature type="region of interest" description="Disordered" evidence="1">
    <location>
        <begin position="29"/>
        <end position="55"/>
    </location>
</feature>
<proteinExistence type="predicted"/>
<feature type="region of interest" description="Disordered" evidence="1">
    <location>
        <begin position="100"/>
        <end position="142"/>
    </location>
</feature>
<name>A0ABP9PRM9_9PSEU</name>
<comment type="caution">
    <text evidence="2">The sequence shown here is derived from an EMBL/GenBank/DDBJ whole genome shotgun (WGS) entry which is preliminary data.</text>
</comment>
<dbReference type="InterPro" id="IPR045596">
    <property type="entry name" value="DUF6459"/>
</dbReference>